<evidence type="ECO:0000256" key="2">
    <source>
        <dbReference type="ARBA" id="ARBA00022723"/>
    </source>
</evidence>
<evidence type="ECO:0000256" key="4">
    <source>
        <dbReference type="ARBA" id="ARBA00038402"/>
    </source>
</evidence>
<dbReference type="CTD" id="79897"/>
<accession>A0AAJ6YSM6</accession>
<sequence length="155" mass="18002">MKKPSAINEKLCQGKDVFERMNYLYQASLFVSSQNISLASYYSSILSGCAKKAVLRIEHNVKRSICKVCESPLIPGKTAKVRLMAKKQKIIKTICYVCKTIKRIPIKKKHTLWFDQPESLIEIFDYNLKTETNNFKTCNSRDSIEIKCYSYNWQN</sequence>
<dbReference type="GO" id="GO:0005655">
    <property type="term" value="C:nucleolar ribonuclease P complex"/>
    <property type="evidence" value="ECO:0007669"/>
    <property type="project" value="TreeGrafter"/>
</dbReference>
<name>A0AAJ6YSM6_9HYME</name>
<keyword evidence="1" id="KW-0819">tRNA processing</keyword>
<organism evidence="5 6">
    <name type="scientific">Ceratosolen solmsi marchali</name>
    <dbReference type="NCBI Taxonomy" id="326594"/>
    <lineage>
        <taxon>Eukaryota</taxon>
        <taxon>Metazoa</taxon>
        <taxon>Ecdysozoa</taxon>
        <taxon>Arthropoda</taxon>
        <taxon>Hexapoda</taxon>
        <taxon>Insecta</taxon>
        <taxon>Pterygota</taxon>
        <taxon>Neoptera</taxon>
        <taxon>Endopterygota</taxon>
        <taxon>Hymenoptera</taxon>
        <taxon>Apocrita</taxon>
        <taxon>Proctotrupomorpha</taxon>
        <taxon>Chalcidoidea</taxon>
        <taxon>Agaonidae</taxon>
        <taxon>Agaoninae</taxon>
        <taxon>Ceratosolen</taxon>
    </lineage>
</organism>
<gene>
    <name evidence="6" type="primary">LOC105366646</name>
</gene>
<dbReference type="GO" id="GO:0046872">
    <property type="term" value="F:metal ion binding"/>
    <property type="evidence" value="ECO:0007669"/>
    <property type="project" value="UniProtKB-KW"/>
</dbReference>
<keyword evidence="3" id="KW-0862">Zinc</keyword>
<dbReference type="PANTHER" id="PTHR14742">
    <property type="entry name" value="RIBONUCLEASE P SUBUNIT P21"/>
    <property type="match status" value="1"/>
</dbReference>
<evidence type="ECO:0000313" key="6">
    <source>
        <dbReference type="RefSeq" id="XP_011503457.1"/>
    </source>
</evidence>
<dbReference type="RefSeq" id="XP_011503457.1">
    <property type="nucleotide sequence ID" value="XM_011505155.1"/>
</dbReference>
<dbReference type="AlphaFoldDB" id="A0AAJ6YSM6"/>
<reference evidence="6" key="1">
    <citation type="submission" date="2025-08" db="UniProtKB">
        <authorList>
            <consortium name="RefSeq"/>
        </authorList>
    </citation>
    <scope>IDENTIFICATION</scope>
</reference>
<dbReference type="Proteomes" id="UP000695007">
    <property type="component" value="Unplaced"/>
</dbReference>
<dbReference type="InterPro" id="IPR007175">
    <property type="entry name" value="Rpr2/Snm1/Rpp21"/>
</dbReference>
<proteinExistence type="inferred from homology"/>
<dbReference type="Gene3D" id="6.20.50.20">
    <property type="match status" value="1"/>
</dbReference>
<comment type="similarity">
    <text evidence="4">Belongs to the eukaryotic/archaeal RNase P protein component 4 family.</text>
</comment>
<dbReference type="Pfam" id="PF04032">
    <property type="entry name" value="Rpr2"/>
    <property type="match status" value="1"/>
</dbReference>
<evidence type="ECO:0000313" key="5">
    <source>
        <dbReference type="Proteomes" id="UP000695007"/>
    </source>
</evidence>
<keyword evidence="5" id="KW-1185">Reference proteome</keyword>
<dbReference type="GO" id="GO:0008033">
    <property type="term" value="P:tRNA processing"/>
    <property type="evidence" value="ECO:0007669"/>
    <property type="project" value="UniProtKB-KW"/>
</dbReference>
<dbReference type="PANTHER" id="PTHR14742:SF0">
    <property type="entry name" value="RIBONUCLEASE P PROTEIN SUBUNIT P21"/>
    <property type="match status" value="1"/>
</dbReference>
<dbReference type="GeneID" id="105366646"/>
<protein>
    <submittedName>
        <fullName evidence="6">Ribonuclease P protein subunit rpr2</fullName>
    </submittedName>
</protein>
<keyword evidence="2" id="KW-0479">Metal-binding</keyword>
<dbReference type="KEGG" id="csol:105366646"/>
<evidence type="ECO:0000256" key="3">
    <source>
        <dbReference type="ARBA" id="ARBA00022833"/>
    </source>
</evidence>
<evidence type="ECO:0000256" key="1">
    <source>
        <dbReference type="ARBA" id="ARBA00022694"/>
    </source>
</evidence>